<organism evidence="1 2">
    <name type="scientific">Pieris brassicae</name>
    <name type="common">White butterfly</name>
    <name type="synonym">Large white butterfly</name>
    <dbReference type="NCBI Taxonomy" id="7116"/>
    <lineage>
        <taxon>Eukaryota</taxon>
        <taxon>Metazoa</taxon>
        <taxon>Ecdysozoa</taxon>
        <taxon>Arthropoda</taxon>
        <taxon>Hexapoda</taxon>
        <taxon>Insecta</taxon>
        <taxon>Pterygota</taxon>
        <taxon>Neoptera</taxon>
        <taxon>Endopterygota</taxon>
        <taxon>Lepidoptera</taxon>
        <taxon>Glossata</taxon>
        <taxon>Ditrysia</taxon>
        <taxon>Papilionoidea</taxon>
        <taxon>Pieridae</taxon>
        <taxon>Pierinae</taxon>
        <taxon>Pieris</taxon>
    </lineage>
</organism>
<proteinExistence type="predicted"/>
<reference evidence="1" key="1">
    <citation type="submission" date="2022-05" db="EMBL/GenBank/DDBJ databases">
        <authorList>
            <person name="Okamura Y."/>
        </authorList>
    </citation>
    <scope>NUCLEOTIDE SEQUENCE</scope>
</reference>
<evidence type="ECO:0000313" key="2">
    <source>
        <dbReference type="Proteomes" id="UP001152562"/>
    </source>
</evidence>
<sequence>MRQHGTAKYERWTPAALLDIRADWVVSGACVAAPSRTLVARPPRVRPIPETHRRPNLAKDMTASAQHLLFSFQVSILTSTNDVAVIKKFNQIYRSTKKGQLPRQNLYNIQVVIYGEIKNIINELSARRGAGGMRAHHFRDIRFWSMTVGCLLWSTEWFNSYFRLSYFIYDLKKANLRIQKPHTL</sequence>
<name>A0A9P0T5P9_PIEBR</name>
<evidence type="ECO:0000313" key="1">
    <source>
        <dbReference type="EMBL" id="CAH4018482.1"/>
    </source>
</evidence>
<comment type="caution">
    <text evidence="1">The sequence shown here is derived from an EMBL/GenBank/DDBJ whole genome shotgun (WGS) entry which is preliminary data.</text>
</comment>
<dbReference type="Proteomes" id="UP001152562">
    <property type="component" value="Unassembled WGS sequence"/>
</dbReference>
<accession>A0A9P0T5P9</accession>
<protein>
    <submittedName>
        <fullName evidence="1">Uncharacterized protein</fullName>
    </submittedName>
</protein>
<keyword evidence="2" id="KW-1185">Reference proteome</keyword>
<gene>
    <name evidence="1" type="ORF">PIBRA_LOCUS3636</name>
</gene>
<dbReference type="EMBL" id="CALOZG010000004">
    <property type="protein sequence ID" value="CAH4018482.1"/>
    <property type="molecule type" value="Genomic_DNA"/>
</dbReference>
<dbReference type="AlphaFoldDB" id="A0A9P0T5P9"/>